<evidence type="ECO:0000313" key="1">
    <source>
        <dbReference type="EMBL" id="QHU29233.1"/>
    </source>
</evidence>
<dbReference type="EMBL" id="MN740483">
    <property type="protein sequence ID" value="QHU29233.1"/>
    <property type="molecule type" value="Genomic_DNA"/>
</dbReference>
<dbReference type="AlphaFoldDB" id="A0A6C0LFB0"/>
<protein>
    <submittedName>
        <fullName evidence="1">Uncharacterized protein</fullName>
    </submittedName>
</protein>
<proteinExistence type="predicted"/>
<accession>A0A6C0LFB0</accession>
<sequence length="78" mass="9370">MDEVMKQSPEHITRENVEIIFKKNNENVIDTLIDLWNIEEPKVHETDAEKDKWANIRDVCDSYDIEMQTHLNRMKANR</sequence>
<reference evidence="1" key="1">
    <citation type="journal article" date="2020" name="Nature">
        <title>Giant virus diversity and host interactions through global metagenomics.</title>
        <authorList>
            <person name="Schulz F."/>
            <person name="Roux S."/>
            <person name="Paez-Espino D."/>
            <person name="Jungbluth S."/>
            <person name="Walsh D.A."/>
            <person name="Denef V.J."/>
            <person name="McMahon K.D."/>
            <person name="Konstantinidis K.T."/>
            <person name="Eloe-Fadrosh E.A."/>
            <person name="Kyrpides N.C."/>
            <person name="Woyke T."/>
        </authorList>
    </citation>
    <scope>NUCLEOTIDE SEQUENCE</scope>
    <source>
        <strain evidence="1">GVMAG-M-3300027804-47</strain>
    </source>
</reference>
<organism evidence="1">
    <name type="scientific">viral metagenome</name>
    <dbReference type="NCBI Taxonomy" id="1070528"/>
    <lineage>
        <taxon>unclassified sequences</taxon>
        <taxon>metagenomes</taxon>
        <taxon>organismal metagenomes</taxon>
    </lineage>
</organism>
<name>A0A6C0LFB0_9ZZZZ</name>